<gene>
    <name evidence="3" type="ORF">V6243_14570</name>
</gene>
<reference evidence="3 4" key="1">
    <citation type="submission" date="2024-02" db="EMBL/GenBank/DDBJ databases">
        <title>Bacteria isolated from the canopy kelp, Nereocystis luetkeana.</title>
        <authorList>
            <person name="Pfister C.A."/>
            <person name="Younker I.T."/>
            <person name="Light S.H."/>
        </authorList>
    </citation>
    <scope>NUCLEOTIDE SEQUENCE [LARGE SCALE GENOMIC DNA]</scope>
    <source>
        <strain evidence="3 4">TI.5.07</strain>
    </source>
</reference>
<dbReference type="RefSeq" id="WP_176503725.1">
    <property type="nucleotide sequence ID" value="NZ_CP173426.1"/>
</dbReference>
<feature type="chain" id="PRO_5046002579" evidence="2">
    <location>
        <begin position="24"/>
        <end position="149"/>
    </location>
</feature>
<name>A0ABU9GIZ7_COBMA</name>
<dbReference type="InterPro" id="IPR024572">
    <property type="entry name" value="RcnB"/>
</dbReference>
<dbReference type="EMBL" id="JBAKAP010000018">
    <property type="protein sequence ID" value="MEL0618050.1"/>
    <property type="molecule type" value="Genomic_DNA"/>
</dbReference>
<evidence type="ECO:0000256" key="2">
    <source>
        <dbReference type="SAM" id="SignalP"/>
    </source>
</evidence>
<feature type="signal peptide" evidence="2">
    <location>
        <begin position="1"/>
        <end position="23"/>
    </location>
</feature>
<sequence>MRNRTLTVCSMVIALMSASVAQAAPDDRDDRGQGQHQQQRKHSQGNQQGNQQGNHQGNQQGQKHQAKQQHAAQGHGKARAGHHSAGPQHWKRGDHVSRDYYGNKRYWVSDWKAHHLSRPPEGHRWLNVDGRYVLTAVATGVITAIILNQ</sequence>
<feature type="compositionally biased region" description="Low complexity" evidence="1">
    <location>
        <begin position="44"/>
        <end position="75"/>
    </location>
</feature>
<evidence type="ECO:0000313" key="3">
    <source>
        <dbReference type="EMBL" id="MEL0618050.1"/>
    </source>
</evidence>
<evidence type="ECO:0000256" key="1">
    <source>
        <dbReference type="SAM" id="MobiDB-lite"/>
    </source>
</evidence>
<dbReference type="Gene3D" id="3.10.450.160">
    <property type="entry name" value="inner membrane protein cigr"/>
    <property type="match status" value="1"/>
</dbReference>
<organism evidence="3 4">
    <name type="scientific">Cobetia marina</name>
    <name type="common">Deleya marina</name>
    <dbReference type="NCBI Taxonomy" id="28258"/>
    <lineage>
        <taxon>Bacteria</taxon>
        <taxon>Pseudomonadati</taxon>
        <taxon>Pseudomonadota</taxon>
        <taxon>Gammaproteobacteria</taxon>
        <taxon>Oceanospirillales</taxon>
        <taxon>Halomonadaceae</taxon>
        <taxon>Cobetia</taxon>
    </lineage>
</organism>
<keyword evidence="4" id="KW-1185">Reference proteome</keyword>
<accession>A0ABU9GIZ7</accession>
<dbReference type="Proteomes" id="UP001378242">
    <property type="component" value="Unassembled WGS sequence"/>
</dbReference>
<dbReference type="Pfam" id="PF11776">
    <property type="entry name" value="RcnB"/>
    <property type="match status" value="1"/>
</dbReference>
<proteinExistence type="predicted"/>
<feature type="region of interest" description="Disordered" evidence="1">
    <location>
        <begin position="21"/>
        <end position="96"/>
    </location>
</feature>
<comment type="caution">
    <text evidence="3">The sequence shown here is derived from an EMBL/GenBank/DDBJ whole genome shotgun (WGS) entry which is preliminary data.</text>
</comment>
<evidence type="ECO:0000313" key="4">
    <source>
        <dbReference type="Proteomes" id="UP001378242"/>
    </source>
</evidence>
<keyword evidence="2" id="KW-0732">Signal</keyword>
<protein>
    <submittedName>
        <fullName evidence="3">RcnB family protein</fullName>
    </submittedName>
</protein>